<feature type="transmembrane region" description="Helical" evidence="12">
    <location>
        <begin position="322"/>
        <end position="346"/>
    </location>
</feature>
<keyword evidence="14" id="KW-1185">Reference proteome</keyword>
<keyword evidence="10" id="KW-0739">Sodium transport</keyword>
<dbReference type="InterPro" id="IPR051163">
    <property type="entry name" value="Sodium:Solute_Symporter_SSF"/>
</dbReference>
<feature type="transmembrane region" description="Helical" evidence="12">
    <location>
        <begin position="521"/>
        <end position="545"/>
    </location>
</feature>
<feature type="transmembrane region" description="Helical" evidence="12">
    <location>
        <begin position="126"/>
        <end position="151"/>
    </location>
</feature>
<dbReference type="PANTHER" id="PTHR42985:SF40">
    <property type="entry name" value="LD47995P-RELATED"/>
    <property type="match status" value="1"/>
</dbReference>
<feature type="transmembrane region" description="Helical" evidence="12">
    <location>
        <begin position="387"/>
        <end position="406"/>
    </location>
</feature>
<keyword evidence="5 12" id="KW-0812">Transmembrane</keyword>
<evidence type="ECO:0000313" key="14">
    <source>
        <dbReference type="Proteomes" id="UP000827092"/>
    </source>
</evidence>
<comment type="caution">
    <text evidence="13">The sequence shown here is derived from an EMBL/GenBank/DDBJ whole genome shotgun (WGS) entry which is preliminary data.</text>
</comment>
<evidence type="ECO:0000256" key="5">
    <source>
        <dbReference type="ARBA" id="ARBA00022692"/>
    </source>
</evidence>
<feature type="transmembrane region" description="Helical" evidence="12">
    <location>
        <begin position="445"/>
        <end position="467"/>
    </location>
</feature>
<keyword evidence="9 12" id="KW-0472">Membrane</keyword>
<proteinExistence type="inferred from homology"/>
<feature type="transmembrane region" description="Helical" evidence="12">
    <location>
        <begin position="48"/>
        <end position="69"/>
    </location>
</feature>
<sequence length="596" mass="65401">MTVKYLLGVSDLVVLSITLVIPLLIGFKFKSSGSEHGSPSEYFLAGKNAGLLVVVTSTTVTILSAIVMISTSAEIYKFGPMHVYFSIGLCIGSYFASYMFTPIYFRCKVSSIYELLEMRFGKYTRYAISAVFIVQTMLYMCAVLLGPVLALNAVTNFSMQMAIIAFGAVCTIYCVMGGLKAVLWTDAFQAVLMITVIIIVYVVGISEVGSVTEIIRRASEGKRLNFFDFRLDFETRYTFWNCFFRGVGFGLAFWGCSQLEVQRALSMSSLSRAQSSIRWSTLSLFSFQIICNLIGILIYAVFYLCDPVLMYRDTGITKYDQIVPYFIISRLHSIPGLTGLCIAGIFSGSLSTMSSALNSLATVTVVDFVQPAIPSLTEFRTVTIAKFLVISLFYGLLCIGIAFFLAEVDSLMQAAIVFMSYTEGPVLAVFLIAVLTRKASDKSAFLGLSIGVCLVSWLGFGSLFGGFRHPHLPLETSACPAYANVTSSLLNNSTTICSASSNCTLETVVQQKEIFALYKMLLLNFISTIGCLTTVTLVLIFSLILDGNKNVIPPDSKCLSPLVEFLMKSVPIQEIKEKEIQMKNINTLNLSQQSGV</sequence>
<evidence type="ECO:0000256" key="10">
    <source>
        <dbReference type="ARBA" id="ARBA00023201"/>
    </source>
</evidence>
<name>A0AAV6VVF4_9ARAC</name>
<evidence type="ECO:0000256" key="6">
    <source>
        <dbReference type="ARBA" id="ARBA00022989"/>
    </source>
</evidence>
<dbReference type="GO" id="GO:0015293">
    <property type="term" value="F:symporter activity"/>
    <property type="evidence" value="ECO:0007669"/>
    <property type="project" value="TreeGrafter"/>
</dbReference>
<evidence type="ECO:0000256" key="12">
    <source>
        <dbReference type="SAM" id="Phobius"/>
    </source>
</evidence>
<evidence type="ECO:0000256" key="9">
    <source>
        <dbReference type="ARBA" id="ARBA00023136"/>
    </source>
</evidence>
<keyword evidence="7" id="KW-0915">Sodium</keyword>
<dbReference type="Gene3D" id="1.20.1730.10">
    <property type="entry name" value="Sodium/glucose cotransporter"/>
    <property type="match status" value="1"/>
</dbReference>
<dbReference type="EMBL" id="JAFNEN010000027">
    <property type="protein sequence ID" value="KAG8199451.1"/>
    <property type="molecule type" value="Genomic_DNA"/>
</dbReference>
<accession>A0AAV6VVF4</accession>
<evidence type="ECO:0000256" key="3">
    <source>
        <dbReference type="ARBA" id="ARBA00022448"/>
    </source>
</evidence>
<evidence type="ECO:0000256" key="7">
    <source>
        <dbReference type="ARBA" id="ARBA00023053"/>
    </source>
</evidence>
<evidence type="ECO:0008006" key="15">
    <source>
        <dbReference type="Google" id="ProtNLM"/>
    </source>
</evidence>
<dbReference type="Pfam" id="PF00474">
    <property type="entry name" value="SSF"/>
    <property type="match status" value="1"/>
</dbReference>
<evidence type="ECO:0000256" key="1">
    <source>
        <dbReference type="ARBA" id="ARBA00004651"/>
    </source>
</evidence>
<feature type="transmembrane region" description="Helical" evidence="12">
    <location>
        <begin position="81"/>
        <end position="105"/>
    </location>
</feature>
<dbReference type="Proteomes" id="UP000827092">
    <property type="component" value="Unassembled WGS sequence"/>
</dbReference>
<keyword evidence="8" id="KW-0406">Ion transport</keyword>
<dbReference type="PROSITE" id="PS50283">
    <property type="entry name" value="NA_SOLUT_SYMP_3"/>
    <property type="match status" value="1"/>
</dbReference>
<dbReference type="InterPro" id="IPR001734">
    <property type="entry name" value="Na/solute_symporter"/>
</dbReference>
<evidence type="ECO:0000256" key="8">
    <source>
        <dbReference type="ARBA" id="ARBA00023065"/>
    </source>
</evidence>
<dbReference type="AlphaFoldDB" id="A0AAV6VVF4"/>
<comment type="subcellular location">
    <subcellularLocation>
        <location evidence="1">Cell membrane</location>
        <topology evidence="1">Multi-pass membrane protein</topology>
    </subcellularLocation>
</comment>
<evidence type="ECO:0000256" key="2">
    <source>
        <dbReference type="ARBA" id="ARBA00006434"/>
    </source>
</evidence>
<evidence type="ECO:0000256" key="11">
    <source>
        <dbReference type="RuleBase" id="RU362091"/>
    </source>
</evidence>
<protein>
    <recommendedName>
        <fullName evidence="15">Sodium-coupled monocarboxylate transporter 1</fullName>
    </recommendedName>
</protein>
<organism evidence="13 14">
    <name type="scientific">Oedothorax gibbosus</name>
    <dbReference type="NCBI Taxonomy" id="931172"/>
    <lineage>
        <taxon>Eukaryota</taxon>
        <taxon>Metazoa</taxon>
        <taxon>Ecdysozoa</taxon>
        <taxon>Arthropoda</taxon>
        <taxon>Chelicerata</taxon>
        <taxon>Arachnida</taxon>
        <taxon>Araneae</taxon>
        <taxon>Araneomorphae</taxon>
        <taxon>Entelegynae</taxon>
        <taxon>Araneoidea</taxon>
        <taxon>Linyphiidae</taxon>
        <taxon>Erigoninae</taxon>
        <taxon>Oedothorax</taxon>
    </lineage>
</organism>
<evidence type="ECO:0000256" key="4">
    <source>
        <dbReference type="ARBA" id="ARBA00022475"/>
    </source>
</evidence>
<keyword evidence="4" id="KW-1003">Cell membrane</keyword>
<feature type="transmembrane region" description="Helical" evidence="12">
    <location>
        <begin position="412"/>
        <end position="433"/>
    </location>
</feature>
<evidence type="ECO:0000313" key="13">
    <source>
        <dbReference type="EMBL" id="KAG8199451.1"/>
    </source>
</evidence>
<gene>
    <name evidence="13" type="ORF">JTE90_000318</name>
</gene>
<dbReference type="PANTHER" id="PTHR42985">
    <property type="entry name" value="SODIUM-COUPLED MONOCARBOXYLATE TRANSPORTER"/>
    <property type="match status" value="1"/>
</dbReference>
<feature type="transmembrane region" description="Helical" evidence="12">
    <location>
        <begin position="6"/>
        <end position="27"/>
    </location>
</feature>
<feature type="transmembrane region" description="Helical" evidence="12">
    <location>
        <begin position="277"/>
        <end position="302"/>
    </location>
</feature>
<feature type="transmembrane region" description="Helical" evidence="12">
    <location>
        <begin position="157"/>
        <end position="176"/>
    </location>
</feature>
<dbReference type="GO" id="GO:0005886">
    <property type="term" value="C:plasma membrane"/>
    <property type="evidence" value="ECO:0007669"/>
    <property type="project" value="UniProtKB-SubCell"/>
</dbReference>
<comment type="similarity">
    <text evidence="2 11">Belongs to the sodium:solute symporter (SSF) (TC 2.A.21) family.</text>
</comment>
<dbReference type="NCBIfam" id="TIGR00813">
    <property type="entry name" value="sss"/>
    <property type="match status" value="1"/>
</dbReference>
<keyword evidence="6 12" id="KW-1133">Transmembrane helix</keyword>
<feature type="transmembrane region" description="Helical" evidence="12">
    <location>
        <begin position="183"/>
        <end position="203"/>
    </location>
</feature>
<keyword evidence="3" id="KW-0813">Transport</keyword>
<reference evidence="13 14" key="1">
    <citation type="journal article" date="2022" name="Nat. Ecol. Evol.">
        <title>A masculinizing supergene underlies an exaggerated male reproductive morph in a spider.</title>
        <authorList>
            <person name="Hendrickx F."/>
            <person name="De Corte Z."/>
            <person name="Sonet G."/>
            <person name="Van Belleghem S.M."/>
            <person name="Kostlbacher S."/>
            <person name="Vangestel C."/>
        </authorList>
    </citation>
    <scope>NUCLEOTIDE SEQUENCE [LARGE SCALE GENOMIC DNA]</scope>
    <source>
        <strain evidence="13">W744_W776</strain>
    </source>
</reference>
<dbReference type="GO" id="GO:0006814">
    <property type="term" value="P:sodium ion transport"/>
    <property type="evidence" value="ECO:0007669"/>
    <property type="project" value="UniProtKB-KW"/>
</dbReference>
<dbReference type="InterPro" id="IPR038377">
    <property type="entry name" value="Na/Glc_symporter_sf"/>
</dbReference>